<feature type="signal peptide" evidence="2">
    <location>
        <begin position="1"/>
        <end position="29"/>
    </location>
</feature>
<keyword evidence="1" id="KW-1133">Transmembrane helix</keyword>
<dbReference type="AlphaFoldDB" id="E2Q575"/>
<proteinExistence type="predicted"/>
<feature type="chain" id="PRO_5003162578" description="Integral membrane protein" evidence="2">
    <location>
        <begin position="30"/>
        <end position="203"/>
    </location>
</feature>
<gene>
    <name evidence="3" type="ORF">SCLAV_2043</name>
</gene>
<dbReference type="EMBL" id="CM000913">
    <property type="protein sequence ID" value="EFG07116.1"/>
    <property type="molecule type" value="Genomic_DNA"/>
</dbReference>
<sequence length="203" mass="19775">MIRRLSLRALAVITAAPAAVIVPASAAFADSTPAPSLRFADERPDTPAPAEGAGAGLWASVSSDRATPSAAPAPERVVLDSRSPSVLPRGGVAAGDKPAPMDLRRAEVVKGGKVVVPERTVSLPRGGVAAGDKPAPAPALKVTPAGAGAGSVTVPRGGVAAGEQPATAGGATDSAVIGGTVAAFAVLAGTGGLLLRRRAAHQL</sequence>
<evidence type="ECO:0000256" key="2">
    <source>
        <dbReference type="SAM" id="SignalP"/>
    </source>
</evidence>
<dbReference type="RefSeq" id="WP_003960638.1">
    <property type="nucleotide sequence ID" value="NZ_CM000913.1"/>
</dbReference>
<dbReference type="KEGG" id="sclf:BB341_18110"/>
<protein>
    <recommendedName>
        <fullName evidence="5">Integral membrane protein</fullName>
    </recommendedName>
</protein>
<keyword evidence="1" id="KW-0812">Transmembrane</keyword>
<keyword evidence="2" id="KW-0732">Signal</keyword>
<evidence type="ECO:0000256" key="1">
    <source>
        <dbReference type="SAM" id="Phobius"/>
    </source>
</evidence>
<dbReference type="GeneID" id="93731366"/>
<organism evidence="3 4">
    <name type="scientific">Streptomyces clavuligerus</name>
    <dbReference type="NCBI Taxonomy" id="1901"/>
    <lineage>
        <taxon>Bacteria</taxon>
        <taxon>Bacillati</taxon>
        <taxon>Actinomycetota</taxon>
        <taxon>Actinomycetes</taxon>
        <taxon>Kitasatosporales</taxon>
        <taxon>Streptomycetaceae</taxon>
        <taxon>Streptomyces</taxon>
    </lineage>
</organism>
<feature type="transmembrane region" description="Helical" evidence="1">
    <location>
        <begin position="175"/>
        <end position="195"/>
    </location>
</feature>
<dbReference type="Proteomes" id="UP000002357">
    <property type="component" value="Chromosome"/>
</dbReference>
<keyword evidence="4" id="KW-1185">Reference proteome</keyword>
<dbReference type="STRING" id="1901.BB341_18110"/>
<accession>E2Q575</accession>
<evidence type="ECO:0000313" key="3">
    <source>
        <dbReference type="EMBL" id="EFG07116.1"/>
    </source>
</evidence>
<reference evidence="3 4" key="1">
    <citation type="journal article" date="2010" name="Genome Biol. Evol.">
        <title>The sequence of a 1.8-mb bacterial linear plasmid reveals a rich evolutionary reservoir of secondary metabolic pathways.</title>
        <authorList>
            <person name="Medema M.H."/>
            <person name="Trefzer A."/>
            <person name="Kovalchuk A."/>
            <person name="van den Berg M."/>
            <person name="Mueller U."/>
            <person name="Heijne W."/>
            <person name="Wu L."/>
            <person name="Alam M.T."/>
            <person name="Ronning C.M."/>
            <person name="Nierman W.C."/>
            <person name="Bovenberg R.A.L."/>
            <person name="Breitling R."/>
            <person name="Takano E."/>
        </authorList>
    </citation>
    <scope>NUCLEOTIDE SEQUENCE [LARGE SCALE GENOMIC DNA]</scope>
    <source>
        <strain evidence="4">ATCC 27064 / DSM 738 / JCM 4710 / NBRC 13307 / NCIMB 12785 / NRRL 3585 / VKM Ac-602</strain>
    </source>
</reference>
<evidence type="ECO:0008006" key="5">
    <source>
        <dbReference type="Google" id="ProtNLM"/>
    </source>
</evidence>
<evidence type="ECO:0000313" key="4">
    <source>
        <dbReference type="Proteomes" id="UP000002357"/>
    </source>
</evidence>
<keyword evidence="1" id="KW-0472">Membrane</keyword>
<name>E2Q575_STRCL</name>